<gene>
    <name evidence="2" type="ORF">C8Q71DRAFT_500570</name>
</gene>
<feature type="compositionally biased region" description="Basic residues" evidence="1">
    <location>
        <begin position="163"/>
        <end position="179"/>
    </location>
</feature>
<evidence type="ECO:0000313" key="2">
    <source>
        <dbReference type="EMBL" id="KAH9839177.1"/>
    </source>
</evidence>
<comment type="caution">
    <text evidence="2">The sequence shown here is derived from an EMBL/GenBank/DDBJ whole genome shotgun (WGS) entry which is preliminary data.</text>
</comment>
<proteinExistence type="predicted"/>
<accession>A0ABQ8KLH6</accession>
<dbReference type="GeneID" id="71999695"/>
<reference evidence="2 3" key="1">
    <citation type="journal article" date="2021" name="Environ. Microbiol.">
        <title>Gene family expansions and transcriptome signatures uncover fungal adaptations to wood decay.</title>
        <authorList>
            <person name="Hage H."/>
            <person name="Miyauchi S."/>
            <person name="Viragh M."/>
            <person name="Drula E."/>
            <person name="Min B."/>
            <person name="Chaduli D."/>
            <person name="Navarro D."/>
            <person name="Favel A."/>
            <person name="Norest M."/>
            <person name="Lesage-Meessen L."/>
            <person name="Balint B."/>
            <person name="Merenyi Z."/>
            <person name="de Eugenio L."/>
            <person name="Morin E."/>
            <person name="Martinez A.T."/>
            <person name="Baldrian P."/>
            <person name="Stursova M."/>
            <person name="Martinez M.J."/>
            <person name="Novotny C."/>
            <person name="Magnuson J.K."/>
            <person name="Spatafora J.W."/>
            <person name="Maurice S."/>
            <person name="Pangilinan J."/>
            <person name="Andreopoulos W."/>
            <person name="LaButti K."/>
            <person name="Hundley H."/>
            <person name="Na H."/>
            <person name="Kuo A."/>
            <person name="Barry K."/>
            <person name="Lipzen A."/>
            <person name="Henrissat B."/>
            <person name="Riley R."/>
            <person name="Ahrendt S."/>
            <person name="Nagy L.G."/>
            <person name="Grigoriev I.V."/>
            <person name="Martin F."/>
            <person name="Rosso M.N."/>
        </authorList>
    </citation>
    <scope>NUCLEOTIDE SEQUENCE [LARGE SCALE GENOMIC DNA]</scope>
    <source>
        <strain evidence="2 3">CIRM-BRFM 1785</strain>
    </source>
</reference>
<dbReference type="Proteomes" id="UP000814176">
    <property type="component" value="Unassembled WGS sequence"/>
</dbReference>
<dbReference type="EMBL" id="JADCUA010000006">
    <property type="protein sequence ID" value="KAH9839177.1"/>
    <property type="molecule type" value="Genomic_DNA"/>
</dbReference>
<evidence type="ECO:0000313" key="3">
    <source>
        <dbReference type="Proteomes" id="UP000814176"/>
    </source>
</evidence>
<feature type="region of interest" description="Disordered" evidence="1">
    <location>
        <begin position="151"/>
        <end position="183"/>
    </location>
</feature>
<name>A0ABQ8KLH6_9APHY</name>
<protein>
    <submittedName>
        <fullName evidence="2">Uncharacterized protein</fullName>
    </submittedName>
</protein>
<organism evidence="2 3">
    <name type="scientific">Rhodofomes roseus</name>
    <dbReference type="NCBI Taxonomy" id="34475"/>
    <lineage>
        <taxon>Eukaryota</taxon>
        <taxon>Fungi</taxon>
        <taxon>Dikarya</taxon>
        <taxon>Basidiomycota</taxon>
        <taxon>Agaricomycotina</taxon>
        <taxon>Agaricomycetes</taxon>
        <taxon>Polyporales</taxon>
        <taxon>Rhodofomes</taxon>
    </lineage>
</organism>
<evidence type="ECO:0000256" key="1">
    <source>
        <dbReference type="SAM" id="MobiDB-lite"/>
    </source>
</evidence>
<sequence>MRDRLRRAMYPQGEQRTPASLFATVWKASIHVERYCWCTWYSASIETFVAKLRTTFSRAHRYTLGTATGRLFASSRPPRVRALPCSESRVGYLWQPLRLRPPSYVGQCSWLVPRIPRPTGLVLQRHIRCLGFQPTIALAERRATLICPTFPSEARRKSEPRGHSSRGRGTRDARRHSQSQHREWPATIIALPPTLTSFDIVIIEGQKDNSPVS</sequence>
<feature type="compositionally biased region" description="Basic and acidic residues" evidence="1">
    <location>
        <begin position="153"/>
        <end position="162"/>
    </location>
</feature>
<keyword evidence="3" id="KW-1185">Reference proteome</keyword>
<dbReference type="RefSeq" id="XP_047780932.1">
    <property type="nucleotide sequence ID" value="XM_047918963.1"/>
</dbReference>